<keyword evidence="3" id="KW-1185">Reference proteome</keyword>
<evidence type="ECO:0000313" key="3">
    <source>
        <dbReference type="Proteomes" id="UP001139887"/>
    </source>
</evidence>
<gene>
    <name evidence="2" type="ORF">IWW36_004049</name>
</gene>
<proteinExistence type="predicted"/>
<organism evidence="2 3">
    <name type="scientific">Coemansia brasiliensis</name>
    <dbReference type="NCBI Taxonomy" id="2650707"/>
    <lineage>
        <taxon>Eukaryota</taxon>
        <taxon>Fungi</taxon>
        <taxon>Fungi incertae sedis</taxon>
        <taxon>Zoopagomycota</taxon>
        <taxon>Kickxellomycotina</taxon>
        <taxon>Kickxellomycetes</taxon>
        <taxon>Kickxellales</taxon>
        <taxon>Kickxellaceae</taxon>
        <taxon>Coemansia</taxon>
    </lineage>
</organism>
<dbReference type="PANTHER" id="PTHR31649:SF1">
    <property type="entry name" value="FARNESOIC ACID O-METHYL TRANSFERASE DOMAIN-CONTAINING PROTEIN"/>
    <property type="match status" value="1"/>
</dbReference>
<dbReference type="Proteomes" id="UP001139887">
    <property type="component" value="Unassembled WGS sequence"/>
</dbReference>
<dbReference type="PANTHER" id="PTHR31649">
    <property type="entry name" value="AGAP009604-PA"/>
    <property type="match status" value="1"/>
</dbReference>
<feature type="compositionally biased region" description="Gly residues" evidence="1">
    <location>
        <begin position="56"/>
        <end position="74"/>
    </location>
</feature>
<evidence type="ECO:0000313" key="2">
    <source>
        <dbReference type="EMBL" id="KAJ2847051.1"/>
    </source>
</evidence>
<dbReference type="OrthoDB" id="2142040at2759"/>
<reference evidence="2" key="1">
    <citation type="submission" date="2022-07" db="EMBL/GenBank/DDBJ databases">
        <title>Phylogenomic reconstructions and comparative analyses of Kickxellomycotina fungi.</title>
        <authorList>
            <person name="Reynolds N.K."/>
            <person name="Stajich J.E."/>
            <person name="Barry K."/>
            <person name="Grigoriev I.V."/>
            <person name="Crous P."/>
            <person name="Smith M.E."/>
        </authorList>
    </citation>
    <scope>NUCLEOTIDE SEQUENCE</scope>
    <source>
        <strain evidence="2">NRRL 1566</strain>
    </source>
</reference>
<feature type="compositionally biased region" description="Low complexity" evidence="1">
    <location>
        <begin position="102"/>
        <end position="115"/>
    </location>
</feature>
<feature type="compositionally biased region" description="Pro residues" evidence="1">
    <location>
        <begin position="131"/>
        <end position="142"/>
    </location>
</feature>
<dbReference type="EMBL" id="JANBUW010000395">
    <property type="protein sequence ID" value="KAJ2847051.1"/>
    <property type="molecule type" value="Genomic_DNA"/>
</dbReference>
<dbReference type="Pfam" id="PF11901">
    <property type="entry name" value="DM9"/>
    <property type="match status" value="1"/>
</dbReference>
<name>A0A9W8IAG5_9FUNG</name>
<accession>A0A9W8IAG5</accession>
<feature type="region of interest" description="Disordered" evidence="1">
    <location>
        <begin position="1"/>
        <end position="258"/>
    </location>
</feature>
<evidence type="ECO:0000256" key="1">
    <source>
        <dbReference type="SAM" id="MobiDB-lite"/>
    </source>
</evidence>
<sequence length="408" mass="42907">MYPSNNSYSGYPPADYEANRSMGSRGPDRRSSLNNPSVGEGPMSDRMPMAPAGFDASGGFGSPGGFGGPGGFAEPGGFMVPSPNSGGFGNAPYPPVSGGGYPPMAGGYPPMSGGYPPAGGGGYPPASAGGYPPPGGARPPRPMGGGYPPQSPYGDFDSGYPPRPPPRNNQRPPMSAGPNMTGPGCSSSSLRPPPRPDQQMHQSAPNLAHPNRPPPRLDQQRPQSQQNNQGGGPQPSSFVSPSNNASTNNLPPKPSENRGLHWFQVNQQNTMIPASAVKAGKYGNDPVFIGRAPHKGSMQVGMVTMSKEGLVVTYDGKPLLFREYEVLCGPSSKYKWAPVHGRFDPKDIKGCRPFICGHEKSGESLYAATMELHGRDYVGKISAKGKAMLYSHKGKEDKAKDYSVLCEI</sequence>
<dbReference type="InterPro" id="IPR006616">
    <property type="entry name" value="DM9_repeat"/>
</dbReference>
<protein>
    <submittedName>
        <fullName evidence="2">Uncharacterized protein</fullName>
    </submittedName>
</protein>
<comment type="caution">
    <text evidence="2">The sequence shown here is derived from an EMBL/GenBank/DDBJ whole genome shotgun (WGS) entry which is preliminary data.</text>
</comment>
<dbReference type="AlphaFoldDB" id="A0A9W8IAG5"/>
<feature type="compositionally biased region" description="Polar residues" evidence="1">
    <location>
        <begin position="238"/>
        <end position="250"/>
    </location>
</feature>
<dbReference type="SMART" id="SM00696">
    <property type="entry name" value="DM9"/>
    <property type="match status" value="1"/>
</dbReference>